<proteinExistence type="predicted"/>
<gene>
    <name evidence="1" type="ORF">RclHR1_06290006</name>
</gene>
<name>A0A2Z6RTD0_9GLOM</name>
<sequence>MEESSQPLYVTSAYHVFVPCRSSQPLYVTSAYHVGLVPCRLSQPPIKSLQPTMSLYLVDRRNHSMSLQPTMSLYLVDCRTLPYLNQSTNTKEAIEIRC</sequence>
<reference evidence="1 2" key="1">
    <citation type="submission" date="2017-11" db="EMBL/GenBank/DDBJ databases">
        <title>The genome of Rhizophagus clarus HR1 reveals common genetic basis of auxotrophy among arbuscular mycorrhizal fungi.</title>
        <authorList>
            <person name="Kobayashi Y."/>
        </authorList>
    </citation>
    <scope>NUCLEOTIDE SEQUENCE [LARGE SCALE GENOMIC DNA]</scope>
    <source>
        <strain evidence="1 2">HR1</strain>
    </source>
</reference>
<dbReference type="AlphaFoldDB" id="A0A2Z6RTD0"/>
<protein>
    <submittedName>
        <fullName evidence="1">Uncharacterized protein</fullName>
    </submittedName>
</protein>
<dbReference type="Proteomes" id="UP000247702">
    <property type="component" value="Unassembled WGS sequence"/>
</dbReference>
<comment type="caution">
    <text evidence="1">The sequence shown here is derived from an EMBL/GenBank/DDBJ whole genome shotgun (WGS) entry which is preliminary data.</text>
</comment>
<evidence type="ECO:0000313" key="1">
    <source>
        <dbReference type="EMBL" id="GBC05551.1"/>
    </source>
</evidence>
<dbReference type="EMBL" id="BEXD01004014">
    <property type="protein sequence ID" value="GBC05551.1"/>
    <property type="molecule type" value="Genomic_DNA"/>
</dbReference>
<organism evidence="1 2">
    <name type="scientific">Rhizophagus clarus</name>
    <dbReference type="NCBI Taxonomy" id="94130"/>
    <lineage>
        <taxon>Eukaryota</taxon>
        <taxon>Fungi</taxon>
        <taxon>Fungi incertae sedis</taxon>
        <taxon>Mucoromycota</taxon>
        <taxon>Glomeromycotina</taxon>
        <taxon>Glomeromycetes</taxon>
        <taxon>Glomerales</taxon>
        <taxon>Glomeraceae</taxon>
        <taxon>Rhizophagus</taxon>
    </lineage>
</organism>
<evidence type="ECO:0000313" key="2">
    <source>
        <dbReference type="Proteomes" id="UP000247702"/>
    </source>
</evidence>
<keyword evidence="2" id="KW-1185">Reference proteome</keyword>
<accession>A0A2Z6RTD0</accession>